<sequence length="56" mass="6581">MLKIPVTCVGMGRHDVIAIILYSRCWNPSERLKTVLYNQMNPKPVELSRIKHLRNF</sequence>
<proteinExistence type="predicted"/>
<accession>A0A0E9T838</accession>
<reference evidence="1" key="2">
    <citation type="journal article" date="2015" name="Fish Shellfish Immunol.">
        <title>Early steps in the European eel (Anguilla anguilla)-Vibrio vulnificus interaction in the gills: Role of the RtxA13 toxin.</title>
        <authorList>
            <person name="Callol A."/>
            <person name="Pajuelo D."/>
            <person name="Ebbesson L."/>
            <person name="Teles M."/>
            <person name="MacKenzie S."/>
            <person name="Amaro C."/>
        </authorList>
    </citation>
    <scope>NUCLEOTIDE SEQUENCE</scope>
</reference>
<protein>
    <submittedName>
        <fullName evidence="1">Uncharacterized protein</fullName>
    </submittedName>
</protein>
<name>A0A0E9T838_ANGAN</name>
<organism evidence="1">
    <name type="scientific">Anguilla anguilla</name>
    <name type="common">European freshwater eel</name>
    <name type="synonym">Muraena anguilla</name>
    <dbReference type="NCBI Taxonomy" id="7936"/>
    <lineage>
        <taxon>Eukaryota</taxon>
        <taxon>Metazoa</taxon>
        <taxon>Chordata</taxon>
        <taxon>Craniata</taxon>
        <taxon>Vertebrata</taxon>
        <taxon>Euteleostomi</taxon>
        <taxon>Actinopterygii</taxon>
        <taxon>Neopterygii</taxon>
        <taxon>Teleostei</taxon>
        <taxon>Anguilliformes</taxon>
        <taxon>Anguillidae</taxon>
        <taxon>Anguilla</taxon>
    </lineage>
</organism>
<dbReference type="EMBL" id="GBXM01058743">
    <property type="protein sequence ID" value="JAH49834.1"/>
    <property type="molecule type" value="Transcribed_RNA"/>
</dbReference>
<dbReference type="AlphaFoldDB" id="A0A0E9T838"/>
<reference evidence="1" key="1">
    <citation type="submission" date="2014-11" db="EMBL/GenBank/DDBJ databases">
        <authorList>
            <person name="Amaro Gonzalez C."/>
        </authorList>
    </citation>
    <scope>NUCLEOTIDE SEQUENCE</scope>
</reference>
<evidence type="ECO:0000313" key="1">
    <source>
        <dbReference type="EMBL" id="JAH49834.1"/>
    </source>
</evidence>